<name>G7E4X7_MIXOS</name>
<evidence type="ECO:0000313" key="17">
    <source>
        <dbReference type="EMBL" id="GAA97887.1"/>
    </source>
</evidence>
<evidence type="ECO:0000256" key="7">
    <source>
        <dbReference type="ARBA" id="ARBA00022824"/>
    </source>
</evidence>
<dbReference type="GO" id="GO:0000149">
    <property type="term" value="F:SNARE binding"/>
    <property type="evidence" value="ECO:0007669"/>
    <property type="project" value="TreeGrafter"/>
</dbReference>
<keyword evidence="10 15" id="KW-1133">Transmembrane helix</keyword>
<keyword evidence="5" id="KW-0808">Transferase</keyword>
<evidence type="ECO:0000256" key="8">
    <source>
        <dbReference type="ARBA" id="ARBA00022832"/>
    </source>
</evidence>
<evidence type="ECO:0000256" key="6">
    <source>
        <dbReference type="ARBA" id="ARBA00022692"/>
    </source>
</evidence>
<dbReference type="GO" id="GO:0006633">
    <property type="term" value="P:fatty acid biosynthetic process"/>
    <property type="evidence" value="ECO:0007669"/>
    <property type="project" value="UniProtKB-KW"/>
</dbReference>
<dbReference type="eggNOG" id="KOG1797">
    <property type="taxonomic scope" value="Eukaryota"/>
</dbReference>
<dbReference type="Pfam" id="PF08314">
    <property type="entry name" value="Sec39"/>
    <property type="match status" value="1"/>
</dbReference>
<organism evidence="17 18">
    <name type="scientific">Mixia osmundae (strain CBS 9802 / IAM 14324 / JCM 22182 / KY 12970)</name>
    <dbReference type="NCBI Taxonomy" id="764103"/>
    <lineage>
        <taxon>Eukaryota</taxon>
        <taxon>Fungi</taxon>
        <taxon>Dikarya</taxon>
        <taxon>Basidiomycota</taxon>
        <taxon>Pucciniomycotina</taxon>
        <taxon>Mixiomycetes</taxon>
        <taxon>Mixiales</taxon>
        <taxon>Mixiaceae</taxon>
        <taxon>Mixia</taxon>
    </lineage>
</organism>
<feature type="domain" description="Sec39" evidence="16">
    <location>
        <begin position="653"/>
        <end position="1335"/>
    </location>
</feature>
<feature type="transmembrane region" description="Helical" evidence="15">
    <location>
        <begin position="244"/>
        <end position="264"/>
    </location>
</feature>
<dbReference type="InParanoid" id="G7E4X7"/>
<evidence type="ECO:0000256" key="12">
    <source>
        <dbReference type="ARBA" id="ARBA00023136"/>
    </source>
</evidence>
<evidence type="ECO:0000256" key="5">
    <source>
        <dbReference type="ARBA" id="ARBA00022679"/>
    </source>
</evidence>
<dbReference type="HOGENOM" id="CLU_004262_1_0_1"/>
<sequence>MPQWRHAPCQECDPQTSRLLISGHCIFDQNGAEVKKRPKRASGRADMAIFEIVSQLVPEAVKQHKSLQTWTPGRSPLSTVPQVTVAVASYLSLLWLGQQIMANRKPLKLKGLFMLHNTILTVGSFIVFVLMAEEVAPIIRQGGLFHAYCSPAGWTSRLETLYIINYVFKYVEFIDTLFLVAKKKPLQFLHVFHHSATAVLCYTQLEGRTSPSWVVISINLLIHTFMYYYYLASTAGFKIWWKKYLTMGQITQFVVDLFIVYYGTYNHFATTYAPKALPSQGDCNGAESAALFGCGLLTSYLFLFIAFYRQTYKKSAKGGRARYARTDHFVEPSTLTMLPVLTELHPLRQDKLPRIAKAQTLRRLPTAMVTARPRPRSANRLPAALARAKRRSTLSNKHARGLLVTRSCHLYRPFLRRVLGQPRALQRNHVDSHVDSRDDVVVPSDVVLMDSLHEALERKDWGLALATAANLGLDADWILQRRWLSSSPQTTAEVNDLLRNVRDKIWVAAACLDAENASSVEVQRAIISAGLEATTSSAQAHDGLRGLFTPAYAANAPLLTVDGLLTLFAASPEAHRTCLLRKNLCELSYDFETFALLSHARRSEDEPEIELDEDPWAADEDPAERTTQAQAKPSTLTLGARLAAFLEQPLLQVAYQAAAAGNAIDLRILIERHFDVLSTHLLDLVDCLPEYADPSAYADMLRPDALSLTVRPSDWSSHPTLASALARLDNVPSPKIASARALPSAEALSEWYRRRAERIDSTYGLTDIALSLVQHGASQGVAELDALGEELSLLSKLVYDRPPVSRTARATEAPWTLLTWRAASDEQILRTYLARSTPETIAVDIRRLALPFLYVLESRYERQGKADSQLPQRMLRDYILSVSESRLDLFAAVVQASKPTLPDAQRIIKSDDALARLALAALYANKSLESWDTMSKVFECMPAFEDATDPNATGPNAVFYALQAVNEAISTKQGPAQSLYNQLAAVNRTELSRALDHLDVHLLSAEIFAKWSVPTNLAWFLNTQDNKAAQQAYATKMARQAAGPIEEGGAQFDSEDEWVGLMDDMVQLTRPGESGASGPFHLLTKDEILRTFFSGLLAAGKFTLARSLLNPSTGERPLGLETERELVLLASRELYDTSDTLNMHKGNMQLAYECLTVCQPSPEIRREREFIEATSRLASFKSSSSLSPIEVRMYDDKLALLERLLASNEDAYRHPDVLLDLALKLGYRHDKLAEVRVLSMLAQSALKSHDWPKAAELSDRMVEAVASMRRVSAQAQLAEEAAKFAWQSCYQLGANPEYRDCVRRSKLLGSSLLLCPVDRIPEMLTYWRKVEQEVFASSARKGKDPATPGTALFSQSVTAMQAQSAQLSSEAAARAARSLGRAATSYLPFRNSPSHERTSSGDHRQPELGAERLKNALTGGIGWLIGADDEHGRR</sequence>
<protein>
    <recommendedName>
        <fullName evidence="16">Sec39 domain-containing protein</fullName>
    </recommendedName>
</protein>
<dbReference type="PANTHER" id="PTHR15922:SF2">
    <property type="entry name" value="NBAS SUBUNIT OF NRZ TETHERING COMPLEX"/>
    <property type="match status" value="1"/>
</dbReference>
<feature type="transmembrane region" description="Helical" evidence="15">
    <location>
        <begin position="109"/>
        <end position="132"/>
    </location>
</feature>
<dbReference type="InterPro" id="IPR002076">
    <property type="entry name" value="ELO_fam"/>
</dbReference>
<keyword evidence="13" id="KW-0275">Fatty acid biosynthesis</keyword>
<evidence type="ECO:0000256" key="15">
    <source>
        <dbReference type="SAM" id="Phobius"/>
    </source>
</evidence>
<dbReference type="OrthoDB" id="434092at2759"/>
<feature type="compositionally biased region" description="Basic and acidic residues" evidence="14">
    <location>
        <begin position="1393"/>
        <end position="1406"/>
    </location>
</feature>
<gene>
    <name evidence="17" type="primary">Mo04567</name>
    <name evidence="17" type="ORF">E5Q_04567</name>
</gene>
<evidence type="ECO:0000256" key="3">
    <source>
        <dbReference type="ARBA" id="ARBA00022448"/>
    </source>
</evidence>
<dbReference type="PANTHER" id="PTHR15922">
    <property type="entry name" value="NEUROBLASTOMA-AMPLIFIED SEQUENCE"/>
    <property type="match status" value="1"/>
</dbReference>
<dbReference type="GO" id="GO:0015031">
    <property type="term" value="P:protein transport"/>
    <property type="evidence" value="ECO:0007669"/>
    <property type="project" value="UniProtKB-KW"/>
</dbReference>
<dbReference type="PROSITE" id="PS01188">
    <property type="entry name" value="ELO"/>
    <property type="match status" value="1"/>
</dbReference>
<dbReference type="GO" id="GO:0009922">
    <property type="term" value="F:fatty acid elongase activity"/>
    <property type="evidence" value="ECO:0007669"/>
    <property type="project" value="InterPro"/>
</dbReference>
<evidence type="ECO:0000256" key="9">
    <source>
        <dbReference type="ARBA" id="ARBA00022927"/>
    </source>
</evidence>
<feature type="region of interest" description="Disordered" evidence="14">
    <location>
        <begin position="605"/>
        <end position="632"/>
    </location>
</feature>
<feature type="transmembrane region" description="Helical" evidence="15">
    <location>
        <begin position="211"/>
        <end position="232"/>
    </location>
</feature>
<feature type="region of interest" description="Disordered" evidence="14">
    <location>
        <begin position="1386"/>
        <end position="1406"/>
    </location>
</feature>
<feature type="compositionally biased region" description="Acidic residues" evidence="14">
    <location>
        <begin position="605"/>
        <end position="622"/>
    </location>
</feature>
<dbReference type="Proteomes" id="UP000009131">
    <property type="component" value="Unassembled WGS sequence"/>
</dbReference>
<dbReference type="GO" id="GO:0006890">
    <property type="term" value="P:retrograde vesicle-mediated transport, Golgi to endoplasmic reticulum"/>
    <property type="evidence" value="ECO:0007669"/>
    <property type="project" value="InterPro"/>
</dbReference>
<evidence type="ECO:0000259" key="16">
    <source>
        <dbReference type="Pfam" id="PF08314"/>
    </source>
</evidence>
<evidence type="ECO:0000256" key="13">
    <source>
        <dbReference type="ARBA" id="ARBA00023160"/>
    </source>
</evidence>
<proteinExistence type="predicted"/>
<evidence type="ECO:0000256" key="1">
    <source>
        <dbReference type="ARBA" id="ARBA00004141"/>
    </source>
</evidence>
<dbReference type="GO" id="GO:0016020">
    <property type="term" value="C:membrane"/>
    <property type="evidence" value="ECO:0007669"/>
    <property type="project" value="UniProtKB-SubCell"/>
</dbReference>
<keyword evidence="18" id="KW-1185">Reference proteome</keyword>
<dbReference type="STRING" id="764103.G7E4X7"/>
<dbReference type="Pfam" id="PF01151">
    <property type="entry name" value="ELO"/>
    <property type="match status" value="1"/>
</dbReference>
<dbReference type="InterPro" id="IPR013244">
    <property type="entry name" value="Sec39_domain"/>
</dbReference>
<keyword evidence="7" id="KW-0256">Endoplasmic reticulum</keyword>
<reference evidence="17 18" key="1">
    <citation type="journal article" date="2011" name="J. Gen. Appl. Microbiol.">
        <title>Draft genome sequencing of the enigmatic basidiomycete Mixia osmundae.</title>
        <authorList>
            <person name="Nishida H."/>
            <person name="Nagatsuka Y."/>
            <person name="Sugiyama J."/>
        </authorList>
    </citation>
    <scope>NUCLEOTIDE SEQUENCE [LARGE SCALE GENOMIC DNA]</scope>
    <source>
        <strain evidence="18">CBS 9802 / IAM 14324 / JCM 22182 / KY 12970</strain>
    </source>
</reference>
<feature type="transmembrane region" description="Helical" evidence="15">
    <location>
        <begin position="289"/>
        <end position="308"/>
    </location>
</feature>
<feature type="transmembrane region" description="Helical" evidence="15">
    <location>
        <begin position="79"/>
        <end position="97"/>
    </location>
</feature>
<evidence type="ECO:0000256" key="10">
    <source>
        <dbReference type="ARBA" id="ARBA00022989"/>
    </source>
</evidence>
<accession>G7E4X7</accession>
<dbReference type="EMBL" id="BABT02000146">
    <property type="protein sequence ID" value="GAA97887.1"/>
    <property type="molecule type" value="Genomic_DNA"/>
</dbReference>
<evidence type="ECO:0000256" key="4">
    <source>
        <dbReference type="ARBA" id="ARBA00022516"/>
    </source>
</evidence>
<keyword evidence="6 15" id="KW-0812">Transmembrane</keyword>
<keyword evidence="9" id="KW-0653">Protein transport</keyword>
<keyword evidence="4" id="KW-0444">Lipid biosynthesis</keyword>
<keyword evidence="11" id="KW-0443">Lipid metabolism</keyword>
<evidence type="ECO:0000256" key="2">
    <source>
        <dbReference type="ARBA" id="ARBA00004240"/>
    </source>
</evidence>
<evidence type="ECO:0000256" key="11">
    <source>
        <dbReference type="ARBA" id="ARBA00023098"/>
    </source>
</evidence>
<dbReference type="eggNOG" id="KOG3071">
    <property type="taxonomic scope" value="Eukaryota"/>
</dbReference>
<keyword evidence="3" id="KW-0813">Transport</keyword>
<dbReference type="GO" id="GO:0070939">
    <property type="term" value="C:Dsl1/NZR complex"/>
    <property type="evidence" value="ECO:0007669"/>
    <property type="project" value="TreeGrafter"/>
</dbReference>
<keyword evidence="8" id="KW-0276">Fatty acid metabolism</keyword>
<reference evidence="17 18" key="2">
    <citation type="journal article" date="2012" name="Open Biol.">
        <title>Characteristics of nucleosomes and linker DNA regions on the genome of the basidiomycete Mixia osmundae revealed by mono- and dinucleosome mapping.</title>
        <authorList>
            <person name="Nishida H."/>
            <person name="Kondo S."/>
            <person name="Matsumoto T."/>
            <person name="Suzuki Y."/>
            <person name="Yoshikawa H."/>
            <person name="Taylor T.D."/>
            <person name="Sugiyama J."/>
        </authorList>
    </citation>
    <scope>NUCLEOTIDE SEQUENCE [LARGE SCALE GENOMIC DNA]</scope>
    <source>
        <strain evidence="18">CBS 9802 / IAM 14324 / JCM 22182 / KY 12970</strain>
    </source>
</reference>
<evidence type="ECO:0000256" key="14">
    <source>
        <dbReference type="SAM" id="MobiDB-lite"/>
    </source>
</evidence>
<comment type="caution">
    <text evidence="17">The sequence shown here is derived from an EMBL/GenBank/DDBJ whole genome shotgun (WGS) entry which is preliminary data.</text>
</comment>
<keyword evidence="12 15" id="KW-0472">Membrane</keyword>
<comment type="subcellular location">
    <subcellularLocation>
        <location evidence="2">Endoplasmic reticulum</location>
    </subcellularLocation>
    <subcellularLocation>
        <location evidence="1">Membrane</location>
        <topology evidence="1">Multi-pass membrane protein</topology>
    </subcellularLocation>
</comment>
<dbReference type="InterPro" id="IPR030457">
    <property type="entry name" value="ELO_CS"/>
</dbReference>
<evidence type="ECO:0000313" key="18">
    <source>
        <dbReference type="Proteomes" id="UP000009131"/>
    </source>
</evidence>